<evidence type="ECO:0000256" key="1">
    <source>
        <dbReference type="SAM" id="MobiDB-lite"/>
    </source>
</evidence>
<evidence type="ECO:0000313" key="3">
    <source>
        <dbReference type="Proteomes" id="UP000635853"/>
    </source>
</evidence>
<feature type="region of interest" description="Disordered" evidence="1">
    <location>
        <begin position="87"/>
        <end position="146"/>
    </location>
</feature>
<feature type="compositionally biased region" description="Basic and acidic residues" evidence="1">
    <location>
        <begin position="43"/>
        <end position="53"/>
    </location>
</feature>
<sequence length="175" mass="18045">MGKSDAVLIGDGPGQSTAPVPRPAPLGTALGGQIGRSIDGIGDAEHRTGRQRDLDRAAAMLAGIADEIGQQDRQTVGRKRQIEPLDIGVVEADGGPRGGRGSPDAAHRSDRAVVRPAGLGLGAGQLQEPFHKTPEPVEGQLSFRHGPVGSPSLSAAFAMDEYREALEPAFGFGKG</sequence>
<dbReference type="EMBL" id="JAESIL010000002">
    <property type="protein sequence ID" value="MBL3576668.1"/>
    <property type="molecule type" value="Genomic_DNA"/>
</dbReference>
<protein>
    <submittedName>
        <fullName evidence="2">Uncharacterized protein</fullName>
    </submittedName>
</protein>
<organism evidence="2 3">
    <name type="scientific">Rhodovulum visakhapatnamense</name>
    <dbReference type="NCBI Taxonomy" id="364297"/>
    <lineage>
        <taxon>Bacteria</taxon>
        <taxon>Pseudomonadati</taxon>
        <taxon>Pseudomonadota</taxon>
        <taxon>Alphaproteobacteria</taxon>
        <taxon>Rhodobacterales</taxon>
        <taxon>Paracoccaceae</taxon>
        <taxon>Rhodovulum</taxon>
    </lineage>
</organism>
<feature type="region of interest" description="Disordered" evidence="1">
    <location>
        <begin position="1"/>
        <end position="53"/>
    </location>
</feature>
<dbReference type="Proteomes" id="UP000635853">
    <property type="component" value="Unassembled WGS sequence"/>
</dbReference>
<accession>A0ABS1RAM2</accession>
<keyword evidence="3" id="KW-1185">Reference proteome</keyword>
<dbReference type="RefSeq" id="WP_202299294.1">
    <property type="nucleotide sequence ID" value="NZ_JAESIL010000002.1"/>
</dbReference>
<reference evidence="3" key="1">
    <citation type="submission" date="2021-01" db="EMBL/GenBank/DDBJ databases">
        <title>Draft genomes of Rhodovulum sulfidophilum.</title>
        <authorList>
            <person name="Guzman M.S."/>
        </authorList>
    </citation>
    <scope>NUCLEOTIDE SEQUENCE [LARGE SCALE GENOMIC DNA]</scope>
    <source>
        <strain evidence="3">AB19</strain>
    </source>
</reference>
<name>A0ABS1RAM2_9RHOB</name>
<gene>
    <name evidence="2" type="ORF">JMJ92_00605</name>
</gene>
<evidence type="ECO:0000313" key="2">
    <source>
        <dbReference type="EMBL" id="MBL3576668.1"/>
    </source>
</evidence>
<comment type="caution">
    <text evidence="2">The sequence shown here is derived from an EMBL/GenBank/DDBJ whole genome shotgun (WGS) entry which is preliminary data.</text>
</comment>
<proteinExistence type="predicted"/>